<evidence type="ECO:0000313" key="1">
    <source>
        <dbReference type="EMBL" id="JAH65899.1"/>
    </source>
</evidence>
<organism evidence="1">
    <name type="scientific">Anguilla anguilla</name>
    <name type="common">European freshwater eel</name>
    <name type="synonym">Muraena anguilla</name>
    <dbReference type="NCBI Taxonomy" id="7936"/>
    <lineage>
        <taxon>Eukaryota</taxon>
        <taxon>Metazoa</taxon>
        <taxon>Chordata</taxon>
        <taxon>Craniata</taxon>
        <taxon>Vertebrata</taxon>
        <taxon>Euteleostomi</taxon>
        <taxon>Actinopterygii</taxon>
        <taxon>Neopterygii</taxon>
        <taxon>Teleostei</taxon>
        <taxon>Anguilliformes</taxon>
        <taxon>Anguillidae</taxon>
        <taxon>Anguilla</taxon>
    </lineage>
</organism>
<protein>
    <submittedName>
        <fullName evidence="1">Uncharacterized protein</fullName>
    </submittedName>
</protein>
<proteinExistence type="predicted"/>
<reference evidence="1" key="2">
    <citation type="journal article" date="2015" name="Fish Shellfish Immunol.">
        <title>Early steps in the European eel (Anguilla anguilla)-Vibrio vulnificus interaction in the gills: Role of the RtxA13 toxin.</title>
        <authorList>
            <person name="Callol A."/>
            <person name="Pajuelo D."/>
            <person name="Ebbesson L."/>
            <person name="Teles M."/>
            <person name="MacKenzie S."/>
            <person name="Amaro C."/>
        </authorList>
    </citation>
    <scope>NUCLEOTIDE SEQUENCE</scope>
</reference>
<reference evidence="1" key="1">
    <citation type="submission" date="2014-11" db="EMBL/GenBank/DDBJ databases">
        <authorList>
            <person name="Amaro Gonzalez C."/>
        </authorList>
    </citation>
    <scope>NUCLEOTIDE SEQUENCE</scope>
</reference>
<name>A0A0E9UJ59_ANGAN</name>
<sequence length="13" mass="1519">MRSMSEKPPHVYG</sequence>
<accession>A0A0E9UJ59</accession>
<dbReference type="EMBL" id="GBXM01042678">
    <property type="protein sequence ID" value="JAH65899.1"/>
    <property type="molecule type" value="Transcribed_RNA"/>
</dbReference>